<keyword evidence="5 7" id="KW-1133">Transmembrane helix</keyword>
<feature type="transmembrane region" description="Helical" evidence="7">
    <location>
        <begin position="35"/>
        <end position="58"/>
    </location>
</feature>
<name>A0A0K6IGY4_9GAMM</name>
<dbReference type="RefSeq" id="WP_055461294.1">
    <property type="nucleotide sequence ID" value="NZ_CYHG01000001.1"/>
</dbReference>
<dbReference type="PROSITE" id="PS50850">
    <property type="entry name" value="MFS"/>
    <property type="match status" value="1"/>
</dbReference>
<gene>
    <name evidence="9" type="ORF">Ga0061065_101149</name>
</gene>
<dbReference type="SUPFAM" id="SSF103473">
    <property type="entry name" value="MFS general substrate transporter"/>
    <property type="match status" value="1"/>
</dbReference>
<feature type="transmembrane region" description="Helical" evidence="7">
    <location>
        <begin position="335"/>
        <end position="358"/>
    </location>
</feature>
<sequence>MRMPITFGFSQIVSNGFGLYLFAALVPLMQSSIDISAWFLAIVGACTQVAYLSGAMLVGTYGQRFDSGKVLMISMVVTSAMLFIMASQNDQAVILGALVVLAVNAAICWGCIVELVTRYGLVGRTATNLSFIASGSAWGYGVNGALILMFIPLFGWRSAWALGGVLGILALLTIIVLLKRLQSSEEKTDRIPGDVLAMGVKQLMRTVFKERPAFLSCLIFFAVGFATIPFSTWLNLYLAELSLPSALGGYTWSMIGLSGMVSGLLAGKLSDYKGHGIALLVMFLGFALCITAFTYDPSRFVLVAGFGYGLMYFAIWGVISGWLNKQYSSKVTMQINGIGMVVFGTGGALGNLLAGAILEFTGSLSTMYGLIAVISVLLAALATYIYMTERTPDEPFVGAF</sequence>
<dbReference type="AlphaFoldDB" id="A0A0K6IGY4"/>
<dbReference type="Proteomes" id="UP000182769">
    <property type="component" value="Unassembled WGS sequence"/>
</dbReference>
<dbReference type="InterPro" id="IPR011701">
    <property type="entry name" value="MFS"/>
</dbReference>
<reference evidence="10" key="1">
    <citation type="submission" date="2015-08" db="EMBL/GenBank/DDBJ databases">
        <authorList>
            <person name="Varghese N."/>
        </authorList>
    </citation>
    <scope>NUCLEOTIDE SEQUENCE [LARGE SCALE GENOMIC DNA]</scope>
    <source>
        <strain evidence="10">JCM 18476</strain>
    </source>
</reference>
<feature type="transmembrane region" description="Helical" evidence="7">
    <location>
        <begin position="129"/>
        <end position="153"/>
    </location>
</feature>
<dbReference type="EMBL" id="CYHG01000001">
    <property type="protein sequence ID" value="CUB02316.1"/>
    <property type="molecule type" value="Genomic_DNA"/>
</dbReference>
<feature type="transmembrane region" description="Helical" evidence="7">
    <location>
        <begin position="364"/>
        <end position="386"/>
    </location>
</feature>
<protein>
    <submittedName>
        <fullName evidence="9">Predicted arabinose efflux permease, MFS family</fullName>
    </submittedName>
</protein>
<keyword evidence="10" id="KW-1185">Reference proteome</keyword>
<feature type="transmembrane region" description="Helical" evidence="7">
    <location>
        <begin position="301"/>
        <end position="323"/>
    </location>
</feature>
<dbReference type="InterPro" id="IPR036259">
    <property type="entry name" value="MFS_trans_sf"/>
</dbReference>
<dbReference type="InterPro" id="IPR050171">
    <property type="entry name" value="MFS_Transporters"/>
</dbReference>
<feature type="transmembrane region" description="Helical" evidence="7">
    <location>
        <begin position="213"/>
        <end position="234"/>
    </location>
</feature>
<dbReference type="InterPro" id="IPR020846">
    <property type="entry name" value="MFS_dom"/>
</dbReference>
<feature type="transmembrane region" description="Helical" evidence="7">
    <location>
        <begin position="12"/>
        <end position="29"/>
    </location>
</feature>
<dbReference type="STRING" id="1137284.GCA_001418205_00147"/>
<feature type="transmembrane region" description="Helical" evidence="7">
    <location>
        <begin position="277"/>
        <end position="295"/>
    </location>
</feature>
<keyword evidence="2" id="KW-0813">Transport</keyword>
<evidence type="ECO:0000256" key="1">
    <source>
        <dbReference type="ARBA" id="ARBA00004651"/>
    </source>
</evidence>
<evidence type="ECO:0000256" key="2">
    <source>
        <dbReference type="ARBA" id="ARBA00022448"/>
    </source>
</evidence>
<dbReference type="Pfam" id="PF07690">
    <property type="entry name" value="MFS_1"/>
    <property type="match status" value="1"/>
</dbReference>
<feature type="transmembrane region" description="Helical" evidence="7">
    <location>
        <begin position="246"/>
        <end position="265"/>
    </location>
</feature>
<evidence type="ECO:0000256" key="7">
    <source>
        <dbReference type="SAM" id="Phobius"/>
    </source>
</evidence>
<evidence type="ECO:0000256" key="5">
    <source>
        <dbReference type="ARBA" id="ARBA00022989"/>
    </source>
</evidence>
<dbReference type="GO" id="GO:0022857">
    <property type="term" value="F:transmembrane transporter activity"/>
    <property type="evidence" value="ECO:0007669"/>
    <property type="project" value="InterPro"/>
</dbReference>
<evidence type="ECO:0000256" key="3">
    <source>
        <dbReference type="ARBA" id="ARBA00022475"/>
    </source>
</evidence>
<feature type="transmembrane region" description="Helical" evidence="7">
    <location>
        <begin position="159"/>
        <end position="178"/>
    </location>
</feature>
<proteinExistence type="predicted"/>
<feature type="transmembrane region" description="Helical" evidence="7">
    <location>
        <begin position="70"/>
        <end position="87"/>
    </location>
</feature>
<feature type="transmembrane region" description="Helical" evidence="7">
    <location>
        <begin position="93"/>
        <end position="117"/>
    </location>
</feature>
<evidence type="ECO:0000259" key="8">
    <source>
        <dbReference type="PROSITE" id="PS50850"/>
    </source>
</evidence>
<comment type="subcellular location">
    <subcellularLocation>
        <location evidence="1">Cell membrane</location>
        <topology evidence="1">Multi-pass membrane protein</topology>
    </subcellularLocation>
</comment>
<dbReference type="GO" id="GO:0005886">
    <property type="term" value="C:plasma membrane"/>
    <property type="evidence" value="ECO:0007669"/>
    <property type="project" value="UniProtKB-SubCell"/>
</dbReference>
<keyword evidence="4 7" id="KW-0812">Transmembrane</keyword>
<evidence type="ECO:0000256" key="4">
    <source>
        <dbReference type="ARBA" id="ARBA00022692"/>
    </source>
</evidence>
<dbReference type="PANTHER" id="PTHR23517">
    <property type="entry name" value="RESISTANCE PROTEIN MDTM, PUTATIVE-RELATED-RELATED"/>
    <property type="match status" value="1"/>
</dbReference>
<evidence type="ECO:0000313" key="9">
    <source>
        <dbReference type="EMBL" id="CUB02316.1"/>
    </source>
</evidence>
<keyword evidence="3" id="KW-1003">Cell membrane</keyword>
<evidence type="ECO:0000256" key="6">
    <source>
        <dbReference type="ARBA" id="ARBA00023136"/>
    </source>
</evidence>
<dbReference type="Gene3D" id="1.20.1250.20">
    <property type="entry name" value="MFS general substrate transporter like domains"/>
    <property type="match status" value="2"/>
</dbReference>
<organism evidence="9 10">
    <name type="scientific">Marinomonas fungiae</name>
    <dbReference type="NCBI Taxonomy" id="1137284"/>
    <lineage>
        <taxon>Bacteria</taxon>
        <taxon>Pseudomonadati</taxon>
        <taxon>Pseudomonadota</taxon>
        <taxon>Gammaproteobacteria</taxon>
        <taxon>Oceanospirillales</taxon>
        <taxon>Oceanospirillaceae</taxon>
        <taxon>Marinomonas</taxon>
    </lineage>
</organism>
<evidence type="ECO:0000313" key="10">
    <source>
        <dbReference type="Proteomes" id="UP000182769"/>
    </source>
</evidence>
<keyword evidence="6 7" id="KW-0472">Membrane</keyword>
<accession>A0A0K6IGY4</accession>
<dbReference type="OrthoDB" id="9067529at2"/>
<feature type="domain" description="Major facilitator superfamily (MFS) profile" evidence="8">
    <location>
        <begin position="4"/>
        <end position="391"/>
    </location>
</feature>